<dbReference type="AlphaFoldDB" id="A0AAV2RD03"/>
<evidence type="ECO:0000313" key="3">
    <source>
        <dbReference type="Proteomes" id="UP001497623"/>
    </source>
</evidence>
<name>A0AAV2RD03_MEGNR</name>
<organism evidence="2 3">
    <name type="scientific">Meganyctiphanes norvegica</name>
    <name type="common">Northern krill</name>
    <name type="synonym">Thysanopoda norvegica</name>
    <dbReference type="NCBI Taxonomy" id="48144"/>
    <lineage>
        <taxon>Eukaryota</taxon>
        <taxon>Metazoa</taxon>
        <taxon>Ecdysozoa</taxon>
        <taxon>Arthropoda</taxon>
        <taxon>Crustacea</taxon>
        <taxon>Multicrustacea</taxon>
        <taxon>Malacostraca</taxon>
        <taxon>Eumalacostraca</taxon>
        <taxon>Eucarida</taxon>
        <taxon>Euphausiacea</taxon>
        <taxon>Euphausiidae</taxon>
        <taxon>Meganyctiphanes</taxon>
    </lineage>
</organism>
<accession>A0AAV2RD03</accession>
<keyword evidence="3" id="KW-1185">Reference proteome</keyword>
<feature type="region of interest" description="Disordered" evidence="1">
    <location>
        <begin position="50"/>
        <end position="123"/>
    </location>
</feature>
<feature type="non-terminal residue" evidence="2">
    <location>
        <position position="123"/>
    </location>
</feature>
<dbReference type="Proteomes" id="UP001497623">
    <property type="component" value="Unassembled WGS sequence"/>
</dbReference>
<comment type="caution">
    <text evidence="2">The sequence shown here is derived from an EMBL/GenBank/DDBJ whole genome shotgun (WGS) entry which is preliminary data.</text>
</comment>
<protein>
    <submittedName>
        <fullName evidence="2">Uncharacterized protein</fullName>
    </submittedName>
</protein>
<feature type="compositionally biased region" description="Polar residues" evidence="1">
    <location>
        <begin position="50"/>
        <end position="59"/>
    </location>
</feature>
<evidence type="ECO:0000256" key="1">
    <source>
        <dbReference type="SAM" id="MobiDB-lite"/>
    </source>
</evidence>
<evidence type="ECO:0000313" key="2">
    <source>
        <dbReference type="EMBL" id="CAL4121614.1"/>
    </source>
</evidence>
<sequence length="123" mass="13242">MQKIIVILKKAAVKPGQTKIQTFFEPITNKGKAGPTVEISDQLESASSDEITAAGTNADTDVLTGRPVRTCRTSDPPLYNIQESGTSSEEKNSEEEKSSEGKSSNSKNDPPGKKKKKSDKNSE</sequence>
<feature type="compositionally biased region" description="Basic and acidic residues" evidence="1">
    <location>
        <begin position="88"/>
        <end position="100"/>
    </location>
</feature>
<proteinExistence type="predicted"/>
<gene>
    <name evidence="2" type="ORF">MNOR_LOCUS22496</name>
</gene>
<reference evidence="2 3" key="1">
    <citation type="submission" date="2024-05" db="EMBL/GenBank/DDBJ databases">
        <authorList>
            <person name="Wallberg A."/>
        </authorList>
    </citation>
    <scope>NUCLEOTIDE SEQUENCE [LARGE SCALE GENOMIC DNA]</scope>
</reference>
<dbReference type="EMBL" id="CAXKWB010018992">
    <property type="protein sequence ID" value="CAL4121614.1"/>
    <property type="molecule type" value="Genomic_DNA"/>
</dbReference>
<feature type="compositionally biased region" description="Basic residues" evidence="1">
    <location>
        <begin position="113"/>
        <end position="123"/>
    </location>
</feature>